<dbReference type="OrthoDB" id="8957634at2"/>
<dbReference type="Pfam" id="PF12697">
    <property type="entry name" value="Abhydrolase_6"/>
    <property type="match status" value="1"/>
</dbReference>
<keyword evidence="3" id="KW-1185">Reference proteome</keyword>
<organism evidence="2 3">
    <name type="scientific">Modestobacter italicus (strain DSM 44449 / CECT 9708 / BC 501)</name>
    <dbReference type="NCBI Taxonomy" id="2732864"/>
    <lineage>
        <taxon>Bacteria</taxon>
        <taxon>Bacillati</taxon>
        <taxon>Actinomycetota</taxon>
        <taxon>Actinomycetes</taxon>
        <taxon>Geodermatophilales</taxon>
        <taxon>Geodermatophilaceae</taxon>
        <taxon>Modestobacter</taxon>
    </lineage>
</organism>
<dbReference type="KEGG" id="mmar:MODMU_2525"/>
<dbReference type="Gene3D" id="3.40.50.1820">
    <property type="entry name" value="alpha/beta hydrolase"/>
    <property type="match status" value="1"/>
</dbReference>
<dbReference type="EMBL" id="FO203431">
    <property type="protein sequence ID" value="CCH87954.1"/>
    <property type="molecule type" value="Genomic_DNA"/>
</dbReference>
<dbReference type="eggNOG" id="COG0596">
    <property type="taxonomic scope" value="Bacteria"/>
</dbReference>
<evidence type="ECO:0000313" key="3">
    <source>
        <dbReference type="Proteomes" id="UP000006461"/>
    </source>
</evidence>
<reference evidence="2 3" key="1">
    <citation type="journal article" date="2012" name="J. Bacteriol.">
        <title>Genome Sequence of Radiation-Resistant Modestobacter marinus Strain BC501, a Representative Actinobacterium That Thrives on Calcareous Stone Surfaces.</title>
        <authorList>
            <person name="Normand P."/>
            <person name="Gury J."/>
            <person name="Pujic P."/>
            <person name="Chouaia B."/>
            <person name="Crotti E."/>
            <person name="Brusetti L."/>
            <person name="Daffonchio D."/>
            <person name="Vacherie B."/>
            <person name="Barbe V."/>
            <person name="Medigue C."/>
            <person name="Calteau A."/>
            <person name="Ghodhbane-Gtari F."/>
            <person name="Essoussi I."/>
            <person name="Nouioui I."/>
            <person name="Abbassi-Ghozzi I."/>
            <person name="Gtari M."/>
        </authorList>
    </citation>
    <scope>NUCLEOTIDE SEQUENCE [LARGE SCALE GENOMIC DNA]</scope>
    <source>
        <strain evidence="3">BC 501</strain>
    </source>
</reference>
<evidence type="ECO:0000259" key="1">
    <source>
        <dbReference type="Pfam" id="PF12697"/>
    </source>
</evidence>
<dbReference type="InterPro" id="IPR000073">
    <property type="entry name" value="AB_hydrolase_1"/>
</dbReference>
<dbReference type="HOGENOM" id="CLU_020336_50_1_11"/>
<dbReference type="InterPro" id="IPR050471">
    <property type="entry name" value="AB_hydrolase"/>
</dbReference>
<dbReference type="OMA" id="GIMNATH"/>
<dbReference type="SUPFAM" id="SSF53474">
    <property type="entry name" value="alpha/beta-Hydrolases"/>
    <property type="match status" value="1"/>
</dbReference>
<protein>
    <submittedName>
        <fullName evidence="2">Alpha/beta-Hydrolase</fullName>
    </submittedName>
</protein>
<dbReference type="GO" id="GO:0003824">
    <property type="term" value="F:catalytic activity"/>
    <property type="evidence" value="ECO:0007669"/>
    <property type="project" value="UniProtKB-ARBA"/>
</dbReference>
<dbReference type="STRING" id="477641.MODMU_2525"/>
<proteinExistence type="predicted"/>
<dbReference type="Proteomes" id="UP000006461">
    <property type="component" value="Chromosome"/>
</dbReference>
<dbReference type="PANTHER" id="PTHR43433:SF5">
    <property type="entry name" value="AB HYDROLASE-1 DOMAIN-CONTAINING PROTEIN"/>
    <property type="match status" value="1"/>
</dbReference>
<gene>
    <name evidence="2" type="ordered locus">MODMU_2525</name>
</gene>
<name>I4EX41_MODI5</name>
<accession>I4EX41</accession>
<dbReference type="AlphaFoldDB" id="I4EX41"/>
<dbReference type="InterPro" id="IPR029058">
    <property type="entry name" value="AB_hydrolase_fold"/>
</dbReference>
<sequence length="273" mass="28590">MQRLSVNGVELDYEVTGSGEPVLLISSVLADGLLPLVAQPALADRYQVIRYHRRGWVGSTHTPPPVGVADHAADAAGILDHLGLARAHVAGHSTGAVIATQLALDDPEIAETLLLLEPFVLSVPSGAAVLQQAGPAFEAYGRGDHEGAWAAFLTAASGLEWSTCRAVLEERVPGVVAQAVKDADTCFGVELPAMAEWAFGPEQAGAVRCPVLSVLGAATLPFFVEVAALLRSSVPDLEERTIEGVGHLLHLQRPEPVARAMGDFLSGHPMARG</sequence>
<dbReference type="PANTHER" id="PTHR43433">
    <property type="entry name" value="HYDROLASE, ALPHA/BETA FOLD FAMILY PROTEIN"/>
    <property type="match status" value="1"/>
</dbReference>
<evidence type="ECO:0000313" key="2">
    <source>
        <dbReference type="EMBL" id="CCH87954.1"/>
    </source>
</evidence>
<feature type="domain" description="AB hydrolase-1" evidence="1">
    <location>
        <begin position="36"/>
        <end position="260"/>
    </location>
</feature>